<accession>A0A545U6T9</accession>
<proteinExistence type="predicted"/>
<organism evidence="1 2">
    <name type="scientific">Exilibacterium tricleocarpae</name>
    <dbReference type="NCBI Taxonomy" id="2591008"/>
    <lineage>
        <taxon>Bacteria</taxon>
        <taxon>Pseudomonadati</taxon>
        <taxon>Pseudomonadota</taxon>
        <taxon>Gammaproteobacteria</taxon>
        <taxon>Cellvibrionales</taxon>
        <taxon>Cellvibrionaceae</taxon>
        <taxon>Exilibacterium</taxon>
    </lineage>
</organism>
<evidence type="ECO:0000313" key="1">
    <source>
        <dbReference type="EMBL" id="TQV85189.1"/>
    </source>
</evidence>
<comment type="caution">
    <text evidence="1">The sequence shown here is derived from an EMBL/GenBank/DDBJ whole genome shotgun (WGS) entry which is preliminary data.</text>
</comment>
<gene>
    <name evidence="1" type="ORF">FKG94_03090</name>
</gene>
<name>A0A545U6T9_9GAMM</name>
<dbReference type="EMBL" id="VHSG01000004">
    <property type="protein sequence ID" value="TQV85189.1"/>
    <property type="molecule type" value="Genomic_DNA"/>
</dbReference>
<evidence type="ECO:0000313" key="2">
    <source>
        <dbReference type="Proteomes" id="UP000319732"/>
    </source>
</evidence>
<sequence length="306" mass="33261">MAYFEGSVIGHNALIDRLLSIVTGVELDVAMNPLPVNERWTVLADTEEGGSLNERHVYLRAPGSPGGAQPFLQLRRIESVAADWFNIGISAATGYSSASSFFNQPNHSGEVFWLLINSAINYRIKVNGRHLTGDAQVMGSFEPMYMGFGLPSVFATNYPFPMFIGANHGVFNARWSASDFRHLAFFQPGAGCAKVYHFDGSWVDVLNRNISGSPTAGTNVWPWAGTGLMLPAPQQLRPGMGGTYRLWPATVHGNTGVGQNYMTLEGVYFVTGFSNGPANTLAGNQYFVTQAATRSDFDMMAAIQKV</sequence>
<reference evidence="1 2" key="1">
    <citation type="submission" date="2019-06" db="EMBL/GenBank/DDBJ databases">
        <title>Whole genome sequence for Cellvibrionaceae sp. R142.</title>
        <authorList>
            <person name="Wang G."/>
        </authorList>
    </citation>
    <scope>NUCLEOTIDE SEQUENCE [LARGE SCALE GENOMIC DNA]</scope>
    <source>
        <strain evidence="1 2">R142</strain>
    </source>
</reference>
<dbReference type="RefSeq" id="WP_142902736.1">
    <property type="nucleotide sequence ID" value="NZ_ML660088.1"/>
</dbReference>
<protein>
    <submittedName>
        <fullName evidence="1">Uncharacterized protein</fullName>
    </submittedName>
</protein>
<dbReference type="AlphaFoldDB" id="A0A545U6T9"/>
<keyword evidence="2" id="KW-1185">Reference proteome</keyword>
<dbReference type="Proteomes" id="UP000319732">
    <property type="component" value="Unassembled WGS sequence"/>
</dbReference>